<proteinExistence type="predicted"/>
<dbReference type="EMBL" id="CP017754">
    <property type="protein sequence ID" value="AOZ06225.1"/>
    <property type="molecule type" value="Genomic_DNA"/>
</dbReference>
<protein>
    <recommendedName>
        <fullName evidence="3">ASCH domain-containing protein</fullName>
    </recommendedName>
</protein>
<accession>A0ABN4TM07</accession>
<organism evidence="1 2">
    <name type="scientific">Cupriavidus malaysiensis</name>
    <dbReference type="NCBI Taxonomy" id="367825"/>
    <lineage>
        <taxon>Bacteria</taxon>
        <taxon>Pseudomonadati</taxon>
        <taxon>Pseudomonadota</taxon>
        <taxon>Betaproteobacteria</taxon>
        <taxon>Burkholderiales</taxon>
        <taxon>Burkholderiaceae</taxon>
        <taxon>Cupriavidus</taxon>
    </lineage>
</organism>
<dbReference type="RefSeq" id="WP_071069327.1">
    <property type="nucleotide sequence ID" value="NZ_CP017754.1"/>
</dbReference>
<evidence type="ECO:0000313" key="2">
    <source>
        <dbReference type="Proteomes" id="UP000177515"/>
    </source>
</evidence>
<keyword evidence="2" id="KW-1185">Reference proteome</keyword>
<evidence type="ECO:0008006" key="3">
    <source>
        <dbReference type="Google" id="ProtNLM"/>
    </source>
</evidence>
<dbReference type="Proteomes" id="UP000177515">
    <property type="component" value="Chromosome 1"/>
</dbReference>
<evidence type="ECO:0000313" key="1">
    <source>
        <dbReference type="EMBL" id="AOZ06225.1"/>
    </source>
</evidence>
<sequence length="150" mass="17025">MALSRPLAPHERALLDFLIEVCEPLYGKRTLQWRAPIKTCRVREIGDSYYLAVVHDEATEKSGCDAITLGRDLIALDQGIPVLIYAILMKTPTAYLIDIFDIDRMDGRPLTAYPKPGNTLMIMEEGKRVGGADWRHAYPEYDRPPPRKLI</sequence>
<name>A0ABN4TM07_9BURK</name>
<reference evidence="1 2" key="1">
    <citation type="submission" date="2016-10" db="EMBL/GenBank/DDBJ databases">
        <title>Complete genome sequences of three Cupriavidus strains isolated from various Malaysian environments.</title>
        <authorList>
            <person name="Abdullah A.A.-A."/>
            <person name="Shafie N.A.H."/>
            <person name="Lau N.S."/>
        </authorList>
    </citation>
    <scope>NUCLEOTIDE SEQUENCE [LARGE SCALE GENOMIC DNA]</scope>
    <source>
        <strain evidence="1 2">USMAA1020</strain>
    </source>
</reference>
<gene>
    <name evidence="1" type="ORF">BKK80_10550</name>
</gene>